<accession>A0AAV1ZJA9</accession>
<name>A0AAV1ZJA9_9ARAC</name>
<dbReference type="AlphaFoldDB" id="A0AAV1ZJA9"/>
<proteinExistence type="predicted"/>
<feature type="region of interest" description="Disordered" evidence="1">
    <location>
        <begin position="73"/>
        <end position="165"/>
    </location>
</feature>
<reference evidence="2 3" key="1">
    <citation type="submission" date="2024-04" db="EMBL/GenBank/DDBJ databases">
        <authorList>
            <person name="Rising A."/>
            <person name="Reimegard J."/>
            <person name="Sonavane S."/>
            <person name="Akerstrom W."/>
            <person name="Nylinder S."/>
            <person name="Hedman E."/>
            <person name="Kallberg Y."/>
        </authorList>
    </citation>
    <scope>NUCLEOTIDE SEQUENCE [LARGE SCALE GENOMIC DNA]</scope>
</reference>
<sequence>MSSQDFSQLSTLNIISRTKTTIKKSKKNINWMEMKRTSDVLNDLKNDENRLKRCIDNIEVFHRDMFILPIVEDKPSGKENTPEMNETEYSVTEPESPANEPSHSMNEPNFSSHQPNSSNVQNSARRRLILKIPKSSITMDTSENKSSYDIDKSGDVKDEPDNESSFENKVAKQVVLDFSADKEKEITELLLHLIHTFSCFQRNLRTAEKRVSPTTIYFPSEPNKNFKRMMKSLSGSVLHMDKTVYNIHEKYCEILERLSKIFE</sequence>
<comment type="caution">
    <text evidence="2">The sequence shown here is derived from an EMBL/GenBank/DDBJ whole genome shotgun (WGS) entry which is preliminary data.</text>
</comment>
<evidence type="ECO:0000313" key="2">
    <source>
        <dbReference type="EMBL" id="CAL1271827.1"/>
    </source>
</evidence>
<dbReference type="Proteomes" id="UP001497382">
    <property type="component" value="Unassembled WGS sequence"/>
</dbReference>
<dbReference type="EMBL" id="CAXIEN010000057">
    <property type="protein sequence ID" value="CAL1271827.1"/>
    <property type="molecule type" value="Genomic_DNA"/>
</dbReference>
<organism evidence="2 3">
    <name type="scientific">Larinioides sclopetarius</name>
    <dbReference type="NCBI Taxonomy" id="280406"/>
    <lineage>
        <taxon>Eukaryota</taxon>
        <taxon>Metazoa</taxon>
        <taxon>Ecdysozoa</taxon>
        <taxon>Arthropoda</taxon>
        <taxon>Chelicerata</taxon>
        <taxon>Arachnida</taxon>
        <taxon>Araneae</taxon>
        <taxon>Araneomorphae</taxon>
        <taxon>Entelegynae</taxon>
        <taxon>Araneoidea</taxon>
        <taxon>Araneidae</taxon>
        <taxon>Larinioides</taxon>
    </lineage>
</organism>
<protein>
    <submittedName>
        <fullName evidence="2">Uncharacterized protein</fullName>
    </submittedName>
</protein>
<keyword evidence="3" id="KW-1185">Reference proteome</keyword>
<feature type="compositionally biased region" description="Basic and acidic residues" evidence="1">
    <location>
        <begin position="142"/>
        <end position="159"/>
    </location>
</feature>
<feature type="compositionally biased region" description="Polar residues" evidence="1">
    <location>
        <begin position="99"/>
        <end position="123"/>
    </location>
</feature>
<evidence type="ECO:0000256" key="1">
    <source>
        <dbReference type="SAM" id="MobiDB-lite"/>
    </source>
</evidence>
<evidence type="ECO:0000313" key="3">
    <source>
        <dbReference type="Proteomes" id="UP001497382"/>
    </source>
</evidence>
<gene>
    <name evidence="2" type="ORF">LARSCL_LOCUS6042</name>
</gene>